<reference evidence="1" key="1">
    <citation type="submission" date="2013-07" db="EMBL/GenBank/DDBJ databases">
        <title>The genome of an arbuscular mycorrhizal fungus provides insights into the evolution of the oldest plant symbiosis.</title>
        <authorList>
            <consortium name="DOE Joint Genome Institute"/>
            <person name="Tisserant E."/>
            <person name="Malbreil M."/>
            <person name="Kuo A."/>
            <person name="Kohler A."/>
            <person name="Symeonidi A."/>
            <person name="Balestrini R."/>
            <person name="Charron P."/>
            <person name="Duensing N."/>
            <person name="Frei-dit-Frey N."/>
            <person name="Gianinazzi-Pearson V."/>
            <person name="Gilbert B."/>
            <person name="Handa Y."/>
            <person name="Hijri M."/>
            <person name="Kaul R."/>
            <person name="Kawaguchi M."/>
            <person name="Krajinski F."/>
            <person name="Lammers P."/>
            <person name="Lapierre D."/>
            <person name="Masclaux F.G."/>
            <person name="Murat C."/>
            <person name="Morin E."/>
            <person name="Ndikumana S."/>
            <person name="Pagni M."/>
            <person name="Petitpierre D."/>
            <person name="Requena N."/>
            <person name="Rosikiewicz P."/>
            <person name="Riley R."/>
            <person name="Saito K."/>
            <person name="San Clemente H."/>
            <person name="Shapiro H."/>
            <person name="van Tuinen D."/>
            <person name="Becard G."/>
            <person name="Bonfante P."/>
            <person name="Paszkowski U."/>
            <person name="Shachar-Hill Y."/>
            <person name="Young J.P."/>
            <person name="Sanders I.R."/>
            <person name="Henrissat B."/>
            <person name="Rensing S.A."/>
            <person name="Grigoriev I.V."/>
            <person name="Corradi N."/>
            <person name="Roux C."/>
            <person name="Martin F."/>
        </authorList>
    </citation>
    <scope>NUCLEOTIDE SEQUENCE</scope>
    <source>
        <strain evidence="1">DAOM 197198</strain>
    </source>
</reference>
<gene>
    <name evidence="1" type="ORF">GLOINDRAFT_1723</name>
</gene>
<name>U9UQW3_RHIID</name>
<dbReference type="EMBL" id="KI275269">
    <property type="protein sequence ID" value="ESA22809.1"/>
    <property type="molecule type" value="Genomic_DNA"/>
</dbReference>
<dbReference type="HOGENOM" id="CLU_3015293_0_0_1"/>
<proteinExistence type="predicted"/>
<dbReference type="AlphaFoldDB" id="U9UQW3"/>
<evidence type="ECO:0000313" key="1">
    <source>
        <dbReference type="EMBL" id="ESA22809.1"/>
    </source>
</evidence>
<organism evidence="1">
    <name type="scientific">Rhizophagus irregularis (strain DAOM 181602 / DAOM 197198 / MUCL 43194)</name>
    <name type="common">Arbuscular mycorrhizal fungus</name>
    <name type="synonym">Glomus intraradices</name>
    <dbReference type="NCBI Taxonomy" id="747089"/>
    <lineage>
        <taxon>Eukaryota</taxon>
        <taxon>Fungi</taxon>
        <taxon>Fungi incertae sedis</taxon>
        <taxon>Mucoromycota</taxon>
        <taxon>Glomeromycotina</taxon>
        <taxon>Glomeromycetes</taxon>
        <taxon>Glomerales</taxon>
        <taxon>Glomeraceae</taxon>
        <taxon>Rhizophagus</taxon>
    </lineage>
</organism>
<accession>U9UQW3</accession>
<sequence>MKRDCCASTFSEDISRWSCLNAAVTFSNSAFGNSTPFDDITDSFSEKFSQAFRLFI</sequence>
<protein>
    <submittedName>
        <fullName evidence="1">Uncharacterized protein</fullName>
    </submittedName>
</protein>